<feature type="region of interest" description="Disordered" evidence="1">
    <location>
        <begin position="58"/>
        <end position="80"/>
    </location>
</feature>
<evidence type="ECO:0000313" key="2">
    <source>
        <dbReference type="EMBL" id="KLT44833.1"/>
    </source>
</evidence>
<dbReference type="RefSeq" id="XP_018281324.1">
    <property type="nucleotide sequence ID" value="XM_018426418.1"/>
</dbReference>
<dbReference type="GeneID" id="28987021"/>
<evidence type="ECO:0000256" key="1">
    <source>
        <dbReference type="SAM" id="MobiDB-lite"/>
    </source>
</evidence>
<feature type="compositionally biased region" description="Polar residues" evidence="1">
    <location>
        <begin position="60"/>
        <end position="70"/>
    </location>
</feature>
<feature type="compositionally biased region" description="Basic and acidic residues" evidence="1">
    <location>
        <begin position="71"/>
        <end position="80"/>
    </location>
</feature>
<proteinExistence type="predicted"/>
<organism evidence="2 3">
    <name type="scientific">Cutaneotrichosporon oleaginosum</name>
    <dbReference type="NCBI Taxonomy" id="879819"/>
    <lineage>
        <taxon>Eukaryota</taxon>
        <taxon>Fungi</taxon>
        <taxon>Dikarya</taxon>
        <taxon>Basidiomycota</taxon>
        <taxon>Agaricomycotina</taxon>
        <taxon>Tremellomycetes</taxon>
        <taxon>Trichosporonales</taxon>
        <taxon>Trichosporonaceae</taxon>
        <taxon>Cutaneotrichosporon</taxon>
    </lineage>
</organism>
<reference evidence="2 3" key="1">
    <citation type="submission" date="2015-03" db="EMBL/GenBank/DDBJ databases">
        <title>Genomics and transcriptomics of the oil-accumulating basidiomycete yeast T. oleaginosus allow insights into substrate utilization and the diverse evolutionary trajectories of mating systems in fungi.</title>
        <authorList>
            <consortium name="DOE Joint Genome Institute"/>
            <person name="Kourist R."/>
            <person name="Kracht O."/>
            <person name="Bracharz F."/>
            <person name="Lipzen A."/>
            <person name="Nolan M."/>
            <person name="Ohm R."/>
            <person name="Grigoriev I."/>
            <person name="Sun S."/>
            <person name="Heitman J."/>
            <person name="Bruck T."/>
            <person name="Nowrousian M."/>
        </authorList>
    </citation>
    <scope>NUCLEOTIDE SEQUENCE [LARGE SCALE GENOMIC DNA]</scope>
    <source>
        <strain evidence="2 3">IBC0246</strain>
    </source>
</reference>
<feature type="region of interest" description="Disordered" evidence="1">
    <location>
        <begin position="1"/>
        <end position="23"/>
    </location>
</feature>
<protein>
    <submittedName>
        <fullName evidence="2">Uncharacterized protein</fullName>
    </submittedName>
</protein>
<dbReference type="Proteomes" id="UP000053611">
    <property type="component" value="Unassembled WGS sequence"/>
</dbReference>
<keyword evidence="3" id="KW-1185">Reference proteome</keyword>
<accession>A0A0J0XUS6</accession>
<gene>
    <name evidence="2" type="ORF">CC85DRAFT_326113</name>
</gene>
<evidence type="ECO:0000313" key="3">
    <source>
        <dbReference type="Proteomes" id="UP000053611"/>
    </source>
</evidence>
<dbReference type="EMBL" id="KQ087184">
    <property type="protein sequence ID" value="KLT44833.1"/>
    <property type="molecule type" value="Genomic_DNA"/>
</dbReference>
<feature type="compositionally biased region" description="Polar residues" evidence="1">
    <location>
        <begin position="1"/>
        <end position="18"/>
    </location>
</feature>
<sequence length="80" mass="8978">MSLTLPSTRTPARSQAANERSRRYSRSIYLWTLSQWDENRADIERRTATAALNAILSGQRVGTPSSSRTSSLDDKDGFFP</sequence>
<dbReference type="AlphaFoldDB" id="A0A0J0XUS6"/>
<name>A0A0J0XUS6_9TREE</name>